<feature type="region of interest" description="Disordered" evidence="1">
    <location>
        <begin position="256"/>
        <end position="290"/>
    </location>
</feature>
<sequence length="635" mass="72029">MPITRGQSESNSEESQATGGENQSETPMGRVTVVQKQLETSFKVALHLDSQTETILESRNERKLQRHKGNLEEKLNKLHGLVSAMIELKFEQGLDLEAVDEWATEPNKVIEDYPDTVEELKNSTHVDDVISGGETIKQVQKFKEESVERFSQGGFPLHKWHSSDPRFEEQQPADEDQTYAKEELGTKPAETKILGMKWDKAKDTLAIDFRGCKQTGEVILMEKYANEDVAIKTVATGTASDDCDVDILNDSLHNLSLEEPGDLEPLASSTPVKAKRSDLSPSEFEPPAKRLRGEGCKKRQDILQTQLKVEFVESPGKRTERSEVMSFLGTDSKSLATRAVKSAFTSATYDKRKQQYRNIRKSISFVVGSESIDESDLQVSQNTEIYNLQQNVLTCKQKAKLIMDDILSNSSVSDNVYLSTLVNMYNQEMESISKITDSIDAIYERELKLLLQRETDKKISASERSTIVLEYDRECPMLTEIVQCLFPDTEMTDRKSKCAVHALSLLTSLRNRHCKNDVTLLFTMMLVSYGAGCRMINILNKCGLTIHWDTVMNYLDSQLERKKKYVTSLTPQEIPLLLLMDNVNIYRGNKRHHRLYKAYGDNMWNFTVRGLLVPHLEGIQDLLSSRETAAESQHD</sequence>
<dbReference type="EMBL" id="CACRXK020012751">
    <property type="protein sequence ID" value="CAB4023923.1"/>
    <property type="molecule type" value="Genomic_DNA"/>
</dbReference>
<dbReference type="OrthoDB" id="8065733at2759"/>
<comment type="caution">
    <text evidence="2">The sequence shown here is derived from an EMBL/GenBank/DDBJ whole genome shotgun (WGS) entry which is preliminary data.</text>
</comment>
<evidence type="ECO:0000256" key="1">
    <source>
        <dbReference type="SAM" id="MobiDB-lite"/>
    </source>
</evidence>
<dbReference type="Proteomes" id="UP001152795">
    <property type="component" value="Unassembled WGS sequence"/>
</dbReference>
<evidence type="ECO:0000313" key="3">
    <source>
        <dbReference type="Proteomes" id="UP001152795"/>
    </source>
</evidence>
<keyword evidence="3" id="KW-1185">Reference proteome</keyword>
<feature type="non-terminal residue" evidence="2">
    <location>
        <position position="635"/>
    </location>
</feature>
<accession>A0A6S7K6N1</accession>
<gene>
    <name evidence="2" type="ORF">PACLA_8A052889</name>
</gene>
<feature type="compositionally biased region" description="Polar residues" evidence="1">
    <location>
        <begin position="1"/>
        <end position="26"/>
    </location>
</feature>
<evidence type="ECO:0000313" key="2">
    <source>
        <dbReference type="EMBL" id="CAB4023923.1"/>
    </source>
</evidence>
<organism evidence="2 3">
    <name type="scientific">Paramuricea clavata</name>
    <name type="common">Red gorgonian</name>
    <name type="synonym">Violescent sea-whip</name>
    <dbReference type="NCBI Taxonomy" id="317549"/>
    <lineage>
        <taxon>Eukaryota</taxon>
        <taxon>Metazoa</taxon>
        <taxon>Cnidaria</taxon>
        <taxon>Anthozoa</taxon>
        <taxon>Octocorallia</taxon>
        <taxon>Malacalcyonacea</taxon>
        <taxon>Plexauridae</taxon>
        <taxon>Paramuricea</taxon>
    </lineage>
</organism>
<protein>
    <submittedName>
        <fullName evidence="2">Uncharacterized protein</fullName>
    </submittedName>
</protein>
<reference evidence="2" key="1">
    <citation type="submission" date="2020-04" db="EMBL/GenBank/DDBJ databases">
        <authorList>
            <person name="Alioto T."/>
            <person name="Alioto T."/>
            <person name="Gomez Garrido J."/>
        </authorList>
    </citation>
    <scope>NUCLEOTIDE SEQUENCE</scope>
    <source>
        <strain evidence="2">A484AB</strain>
    </source>
</reference>
<feature type="region of interest" description="Disordered" evidence="1">
    <location>
        <begin position="1"/>
        <end position="31"/>
    </location>
</feature>
<proteinExistence type="predicted"/>
<name>A0A6S7K6N1_PARCT</name>
<dbReference type="AlphaFoldDB" id="A0A6S7K6N1"/>
<feature type="region of interest" description="Disordered" evidence="1">
    <location>
        <begin position="154"/>
        <end position="177"/>
    </location>
</feature>